<dbReference type="RefSeq" id="WP_067914218.1">
    <property type="nucleotide sequence ID" value="NZ_BSRZ01000009.1"/>
</dbReference>
<dbReference type="Proteomes" id="UP001165124">
    <property type="component" value="Unassembled WGS sequence"/>
</dbReference>
<name>A0A9W6UXS5_9ACTN</name>
<evidence type="ECO:0000259" key="4">
    <source>
        <dbReference type="PROSITE" id="PS51118"/>
    </source>
</evidence>
<dbReference type="SUPFAM" id="SSF46785">
    <property type="entry name" value="Winged helix' DNA-binding domain"/>
    <property type="match status" value="1"/>
</dbReference>
<dbReference type="Gene3D" id="1.10.10.10">
    <property type="entry name" value="Winged helix-like DNA-binding domain superfamily/Winged helix DNA-binding domain"/>
    <property type="match status" value="1"/>
</dbReference>
<comment type="caution">
    <text evidence="5">The sequence shown here is derived from an EMBL/GenBank/DDBJ whole genome shotgun (WGS) entry which is preliminary data.</text>
</comment>
<dbReference type="GO" id="GO:0003677">
    <property type="term" value="F:DNA binding"/>
    <property type="evidence" value="ECO:0007669"/>
    <property type="project" value="UniProtKB-KW"/>
</dbReference>
<organism evidence="5 6">
    <name type="scientific">Actinomadura rubrobrunea</name>
    <dbReference type="NCBI Taxonomy" id="115335"/>
    <lineage>
        <taxon>Bacteria</taxon>
        <taxon>Bacillati</taxon>
        <taxon>Actinomycetota</taxon>
        <taxon>Actinomycetes</taxon>
        <taxon>Streptosporangiales</taxon>
        <taxon>Thermomonosporaceae</taxon>
        <taxon>Actinomadura</taxon>
    </lineage>
</organism>
<dbReference type="AlphaFoldDB" id="A0A9W6UXS5"/>
<evidence type="ECO:0000313" key="5">
    <source>
        <dbReference type="EMBL" id="GLW65552.1"/>
    </source>
</evidence>
<feature type="domain" description="HTH hxlR-type" evidence="4">
    <location>
        <begin position="10"/>
        <end position="114"/>
    </location>
</feature>
<dbReference type="PROSITE" id="PS51118">
    <property type="entry name" value="HTH_HXLR"/>
    <property type="match status" value="1"/>
</dbReference>
<evidence type="ECO:0000256" key="3">
    <source>
        <dbReference type="ARBA" id="ARBA00023163"/>
    </source>
</evidence>
<evidence type="ECO:0000313" key="6">
    <source>
        <dbReference type="Proteomes" id="UP001165124"/>
    </source>
</evidence>
<dbReference type="PANTHER" id="PTHR33204">
    <property type="entry name" value="TRANSCRIPTIONAL REGULATOR, MARR FAMILY"/>
    <property type="match status" value="1"/>
</dbReference>
<evidence type="ECO:0000256" key="2">
    <source>
        <dbReference type="ARBA" id="ARBA00023125"/>
    </source>
</evidence>
<reference evidence="5" key="1">
    <citation type="submission" date="2023-02" db="EMBL/GenBank/DDBJ databases">
        <title>Actinomadura rubrobrunea NBRC 14622.</title>
        <authorList>
            <person name="Ichikawa N."/>
            <person name="Sato H."/>
            <person name="Tonouchi N."/>
        </authorList>
    </citation>
    <scope>NUCLEOTIDE SEQUENCE</scope>
    <source>
        <strain evidence="5">NBRC 14622</strain>
    </source>
</reference>
<keyword evidence="2" id="KW-0238">DNA-binding</keyword>
<keyword evidence="6" id="KW-1185">Reference proteome</keyword>
<keyword evidence="1" id="KW-0805">Transcription regulation</keyword>
<protein>
    <submittedName>
        <fullName evidence="5">Transcriptional regulator</fullName>
    </submittedName>
</protein>
<dbReference type="InterPro" id="IPR036388">
    <property type="entry name" value="WH-like_DNA-bd_sf"/>
</dbReference>
<keyword evidence="3" id="KW-0804">Transcription</keyword>
<dbReference type="InterPro" id="IPR036390">
    <property type="entry name" value="WH_DNA-bd_sf"/>
</dbReference>
<evidence type="ECO:0000256" key="1">
    <source>
        <dbReference type="ARBA" id="ARBA00023015"/>
    </source>
</evidence>
<dbReference type="InterPro" id="IPR002577">
    <property type="entry name" value="HTH_HxlR"/>
</dbReference>
<dbReference type="PANTHER" id="PTHR33204:SF39">
    <property type="entry name" value="TRANSCRIPTIONAL REGULATORY PROTEIN"/>
    <property type="match status" value="1"/>
</dbReference>
<proteinExistence type="predicted"/>
<dbReference type="Pfam" id="PF01638">
    <property type="entry name" value="HxlR"/>
    <property type="match status" value="1"/>
</dbReference>
<dbReference type="EMBL" id="BSRZ01000009">
    <property type="protein sequence ID" value="GLW65552.1"/>
    <property type="molecule type" value="Genomic_DNA"/>
</dbReference>
<accession>A0A9W6UXS5</accession>
<gene>
    <name evidence="5" type="ORF">Arub01_37960</name>
</gene>
<sequence length="133" mass="14798">MEVAPDPKECGGKVATHAREILGRVGDKWSLYVIAHLGTESKRFTQLKKEIDGISQRMLTVTLRGLERDGLVSRTVYPVMPPRVDYALTPLGRTLLDAVGTLVAWVETHVDEVIEARARYDARAREEAALTAR</sequence>